<evidence type="ECO:0000256" key="2">
    <source>
        <dbReference type="PIRSR" id="PIRSR603782-1"/>
    </source>
</evidence>
<accession>E4T0J6</accession>
<dbReference type="STRING" id="694427.Palpr_2931"/>
<dbReference type="RefSeq" id="WP_013446429.1">
    <property type="nucleotide sequence ID" value="NC_014734.1"/>
</dbReference>
<keyword evidence="2" id="KW-0186">Copper</keyword>
<keyword evidence="4" id="KW-0472">Membrane</keyword>
<evidence type="ECO:0000313" key="7">
    <source>
        <dbReference type="Proteomes" id="UP000008718"/>
    </source>
</evidence>
<dbReference type="Gene3D" id="3.40.30.10">
    <property type="entry name" value="Glutaredoxin"/>
    <property type="match status" value="1"/>
</dbReference>
<dbReference type="GO" id="GO:0046872">
    <property type="term" value="F:metal ion binding"/>
    <property type="evidence" value="ECO:0007669"/>
    <property type="project" value="UniProtKB-KW"/>
</dbReference>
<proteinExistence type="inferred from homology"/>
<protein>
    <submittedName>
        <fullName evidence="6">Uncharacterized protein SCO1/SenC/PrrC</fullName>
    </submittedName>
</protein>
<dbReference type="EMBL" id="CP002345">
    <property type="protein sequence ID" value="ADQ81060.1"/>
    <property type="molecule type" value="Genomic_DNA"/>
</dbReference>
<feature type="binding site" evidence="2">
    <location>
        <position position="72"/>
    </location>
    <ligand>
        <name>Cu cation</name>
        <dbReference type="ChEBI" id="CHEBI:23378"/>
    </ligand>
</feature>
<sequence>MRKILVLAFALFSLTTGHIFAQIDQSPEVGVIEHLGKQIPLDLKFVNDKFQTVTLRQLITKPTILSFVYFDCPGLCSPLLEGVGDVIRKTDLTLGKDYQVITISFNYRDTPEKAKEKKKRFVDKYSSGKGDGWIFLTTDSASIFKITDATGFKTKAVGLDFVHPSAIIAVSPTGHITRYLYGITFMPIDFKMAIIEANKEQARPTIQKILLLCYSYDQTSQRFALDVTKIAGIIIVFFLLVFVVVFLLRPKKKNKN</sequence>
<reference key="1">
    <citation type="submission" date="2010-11" db="EMBL/GenBank/DDBJ databases">
        <title>The complete genome of Paludibacter propionicigenes DSM 17365.</title>
        <authorList>
            <consortium name="US DOE Joint Genome Institute (JGI-PGF)"/>
            <person name="Lucas S."/>
            <person name="Copeland A."/>
            <person name="Lapidus A."/>
            <person name="Bruce D."/>
            <person name="Goodwin L."/>
            <person name="Pitluck S."/>
            <person name="Kyrpides N."/>
            <person name="Mavromatis K."/>
            <person name="Ivanova N."/>
            <person name="Munk A.C."/>
            <person name="Brettin T."/>
            <person name="Detter J.C."/>
            <person name="Han C."/>
            <person name="Tapia R."/>
            <person name="Land M."/>
            <person name="Hauser L."/>
            <person name="Markowitz V."/>
            <person name="Cheng J.-F."/>
            <person name="Hugenholtz P."/>
            <person name="Woyke T."/>
            <person name="Wu D."/>
            <person name="Gronow S."/>
            <person name="Wellnitz S."/>
            <person name="Brambilla E."/>
            <person name="Klenk H.-P."/>
            <person name="Eisen J.A."/>
        </authorList>
    </citation>
    <scope>NUCLEOTIDE SEQUENCE</scope>
    <source>
        <strain>WB4</strain>
    </source>
</reference>
<feature type="signal peptide" evidence="5">
    <location>
        <begin position="1"/>
        <end position="21"/>
    </location>
</feature>
<evidence type="ECO:0000313" key="6">
    <source>
        <dbReference type="EMBL" id="ADQ81060.1"/>
    </source>
</evidence>
<keyword evidence="7" id="KW-1185">Reference proteome</keyword>
<dbReference type="Proteomes" id="UP000008718">
    <property type="component" value="Chromosome"/>
</dbReference>
<dbReference type="HOGENOM" id="CLU_058434_2_0_10"/>
<organism evidence="6 7">
    <name type="scientific">Paludibacter propionicigenes (strain DSM 17365 / JCM 13257 / WB4)</name>
    <dbReference type="NCBI Taxonomy" id="694427"/>
    <lineage>
        <taxon>Bacteria</taxon>
        <taxon>Pseudomonadati</taxon>
        <taxon>Bacteroidota</taxon>
        <taxon>Bacteroidia</taxon>
        <taxon>Bacteroidales</taxon>
        <taxon>Paludibacteraceae</taxon>
        <taxon>Paludibacter</taxon>
    </lineage>
</organism>
<comment type="similarity">
    <text evidence="1">Belongs to the SCO1/2 family.</text>
</comment>
<gene>
    <name evidence="6" type="ordered locus">Palpr_2931</name>
</gene>
<evidence type="ECO:0000256" key="5">
    <source>
        <dbReference type="SAM" id="SignalP"/>
    </source>
</evidence>
<keyword evidence="2" id="KW-0479">Metal-binding</keyword>
<evidence type="ECO:0000256" key="3">
    <source>
        <dbReference type="PIRSR" id="PIRSR603782-2"/>
    </source>
</evidence>
<dbReference type="eggNOG" id="COG1999">
    <property type="taxonomic scope" value="Bacteria"/>
</dbReference>
<keyword evidence="4" id="KW-0812">Transmembrane</keyword>
<feature type="binding site" evidence="2">
    <location>
        <position position="76"/>
    </location>
    <ligand>
        <name>Cu cation</name>
        <dbReference type="ChEBI" id="CHEBI:23378"/>
    </ligand>
</feature>
<dbReference type="SUPFAM" id="SSF52833">
    <property type="entry name" value="Thioredoxin-like"/>
    <property type="match status" value="1"/>
</dbReference>
<keyword evidence="3" id="KW-1015">Disulfide bond</keyword>
<evidence type="ECO:0000256" key="1">
    <source>
        <dbReference type="ARBA" id="ARBA00010996"/>
    </source>
</evidence>
<dbReference type="CDD" id="cd02968">
    <property type="entry name" value="SCO"/>
    <property type="match status" value="1"/>
</dbReference>
<feature type="transmembrane region" description="Helical" evidence="4">
    <location>
        <begin position="230"/>
        <end position="248"/>
    </location>
</feature>
<dbReference type="InterPro" id="IPR036249">
    <property type="entry name" value="Thioredoxin-like_sf"/>
</dbReference>
<keyword evidence="4" id="KW-1133">Transmembrane helix</keyword>
<dbReference type="PANTHER" id="PTHR12151">
    <property type="entry name" value="ELECTRON TRANSPORT PROTIN SCO1/SENC FAMILY MEMBER"/>
    <property type="match status" value="1"/>
</dbReference>
<feature type="chain" id="PRO_5003188988" evidence="5">
    <location>
        <begin position="22"/>
        <end position="256"/>
    </location>
</feature>
<dbReference type="PANTHER" id="PTHR12151:SF8">
    <property type="entry name" value="THIOREDOXIN DOMAIN-CONTAINING PROTEIN"/>
    <property type="match status" value="1"/>
</dbReference>
<dbReference type="InterPro" id="IPR003782">
    <property type="entry name" value="SCO1/SenC"/>
</dbReference>
<dbReference type="Pfam" id="PF02630">
    <property type="entry name" value="SCO1-SenC"/>
    <property type="match status" value="1"/>
</dbReference>
<dbReference type="KEGG" id="ppn:Palpr_2931"/>
<keyword evidence="5" id="KW-0732">Signal</keyword>
<feature type="disulfide bond" description="Redox-active" evidence="3">
    <location>
        <begin position="72"/>
        <end position="76"/>
    </location>
</feature>
<name>E4T0J6_PALPW</name>
<dbReference type="AlphaFoldDB" id="E4T0J6"/>
<reference evidence="6 7" key="2">
    <citation type="journal article" date="2011" name="Stand. Genomic Sci.">
        <title>Complete genome sequence of Paludibacter propionicigenes type strain (WB4).</title>
        <authorList>
            <person name="Gronow S."/>
            <person name="Munk C."/>
            <person name="Lapidus A."/>
            <person name="Nolan M."/>
            <person name="Lucas S."/>
            <person name="Hammon N."/>
            <person name="Deshpande S."/>
            <person name="Cheng J.F."/>
            <person name="Tapia R."/>
            <person name="Han C."/>
            <person name="Goodwin L."/>
            <person name="Pitluck S."/>
            <person name="Liolios K."/>
            <person name="Ivanova N."/>
            <person name="Mavromatis K."/>
            <person name="Mikhailova N."/>
            <person name="Pati A."/>
            <person name="Chen A."/>
            <person name="Palaniappan K."/>
            <person name="Land M."/>
            <person name="Hauser L."/>
            <person name="Chang Y.J."/>
            <person name="Jeffries C.D."/>
            <person name="Brambilla E."/>
            <person name="Rohde M."/>
            <person name="Goker M."/>
            <person name="Detter J.C."/>
            <person name="Woyke T."/>
            <person name="Bristow J."/>
            <person name="Eisen J.A."/>
            <person name="Markowitz V."/>
            <person name="Hugenholtz P."/>
            <person name="Kyrpides N.C."/>
            <person name="Klenk H.P."/>
        </authorList>
    </citation>
    <scope>NUCLEOTIDE SEQUENCE [LARGE SCALE GENOMIC DNA]</scope>
    <source>
        <strain evidence="7">DSM 17365 / JCM 13257 / WB4</strain>
    </source>
</reference>
<evidence type="ECO:0000256" key="4">
    <source>
        <dbReference type="SAM" id="Phobius"/>
    </source>
</evidence>